<dbReference type="AlphaFoldDB" id="X1SZR6"/>
<organism evidence="2">
    <name type="scientific">marine sediment metagenome</name>
    <dbReference type="NCBI Taxonomy" id="412755"/>
    <lineage>
        <taxon>unclassified sequences</taxon>
        <taxon>metagenomes</taxon>
        <taxon>ecological metagenomes</taxon>
    </lineage>
</organism>
<comment type="caution">
    <text evidence="2">The sequence shown here is derived from an EMBL/GenBank/DDBJ whole genome shotgun (WGS) entry which is preliminary data.</text>
</comment>
<proteinExistence type="predicted"/>
<dbReference type="EMBL" id="BARW01008463">
    <property type="protein sequence ID" value="GAI84631.1"/>
    <property type="molecule type" value="Genomic_DNA"/>
</dbReference>
<sequence length="87" mass="9547">MTVIEILSIAGIGIVAVGLIATWVSNGRSQSKRDGVLEERINNLSKKLDDENTGLGAIKKCVDDQKLNCARITSSYEERIKGLEERD</sequence>
<evidence type="ECO:0000313" key="2">
    <source>
        <dbReference type="EMBL" id="GAI84631.1"/>
    </source>
</evidence>
<keyword evidence="1" id="KW-0812">Transmembrane</keyword>
<name>X1SZR6_9ZZZZ</name>
<accession>X1SZR6</accession>
<evidence type="ECO:0000256" key="1">
    <source>
        <dbReference type="SAM" id="Phobius"/>
    </source>
</evidence>
<keyword evidence="1" id="KW-1133">Transmembrane helix</keyword>
<feature type="transmembrane region" description="Helical" evidence="1">
    <location>
        <begin position="6"/>
        <end position="24"/>
    </location>
</feature>
<gene>
    <name evidence="2" type="ORF">S12H4_17332</name>
</gene>
<reference evidence="2" key="1">
    <citation type="journal article" date="2014" name="Front. Microbiol.">
        <title>High frequency of phylogenetically diverse reductive dehalogenase-homologous genes in deep subseafloor sedimentary metagenomes.</title>
        <authorList>
            <person name="Kawai M."/>
            <person name="Futagami T."/>
            <person name="Toyoda A."/>
            <person name="Takaki Y."/>
            <person name="Nishi S."/>
            <person name="Hori S."/>
            <person name="Arai W."/>
            <person name="Tsubouchi T."/>
            <person name="Morono Y."/>
            <person name="Uchiyama I."/>
            <person name="Ito T."/>
            <person name="Fujiyama A."/>
            <person name="Inagaki F."/>
            <person name="Takami H."/>
        </authorList>
    </citation>
    <scope>NUCLEOTIDE SEQUENCE</scope>
    <source>
        <strain evidence="2">Expedition CK06-06</strain>
    </source>
</reference>
<keyword evidence="1" id="KW-0472">Membrane</keyword>
<protein>
    <submittedName>
        <fullName evidence="2">Uncharacterized protein</fullName>
    </submittedName>
</protein>